<protein>
    <submittedName>
        <fullName evidence="2">Uncharacterized protein</fullName>
    </submittedName>
</protein>
<dbReference type="STRING" id="6265.A0A0B2V118"/>
<comment type="caution">
    <text evidence="2">The sequence shown here is derived from an EMBL/GenBank/DDBJ whole genome shotgun (WGS) entry which is preliminary data.</text>
</comment>
<keyword evidence="3" id="KW-1185">Reference proteome</keyword>
<organism evidence="2 3">
    <name type="scientific">Toxocara canis</name>
    <name type="common">Canine roundworm</name>
    <dbReference type="NCBI Taxonomy" id="6265"/>
    <lineage>
        <taxon>Eukaryota</taxon>
        <taxon>Metazoa</taxon>
        <taxon>Ecdysozoa</taxon>
        <taxon>Nematoda</taxon>
        <taxon>Chromadorea</taxon>
        <taxon>Rhabditida</taxon>
        <taxon>Spirurina</taxon>
        <taxon>Ascaridomorpha</taxon>
        <taxon>Ascaridoidea</taxon>
        <taxon>Toxocaridae</taxon>
        <taxon>Toxocara</taxon>
    </lineage>
</organism>
<feature type="compositionally biased region" description="Acidic residues" evidence="1">
    <location>
        <begin position="1"/>
        <end position="12"/>
    </location>
</feature>
<evidence type="ECO:0000256" key="1">
    <source>
        <dbReference type="SAM" id="MobiDB-lite"/>
    </source>
</evidence>
<reference evidence="2 3" key="1">
    <citation type="submission" date="2014-11" db="EMBL/GenBank/DDBJ databases">
        <title>Genetic blueprint of the zoonotic pathogen Toxocara canis.</title>
        <authorList>
            <person name="Zhu X.-Q."/>
            <person name="Korhonen P.K."/>
            <person name="Cai H."/>
            <person name="Young N.D."/>
            <person name="Nejsum P."/>
            <person name="von Samson-Himmelstjerna G."/>
            <person name="Boag P.R."/>
            <person name="Tan P."/>
            <person name="Li Q."/>
            <person name="Min J."/>
            <person name="Yang Y."/>
            <person name="Wang X."/>
            <person name="Fang X."/>
            <person name="Hall R.S."/>
            <person name="Hofmann A."/>
            <person name="Sternberg P.W."/>
            <person name="Jex A.R."/>
            <person name="Gasser R.B."/>
        </authorList>
    </citation>
    <scope>NUCLEOTIDE SEQUENCE [LARGE SCALE GENOMIC DNA]</scope>
    <source>
        <strain evidence="2">PN_DK_2014</strain>
    </source>
</reference>
<dbReference type="OrthoDB" id="5868887at2759"/>
<evidence type="ECO:0000313" key="2">
    <source>
        <dbReference type="EMBL" id="KHN75209.1"/>
    </source>
</evidence>
<dbReference type="EMBL" id="JPKZ01002769">
    <property type="protein sequence ID" value="KHN75209.1"/>
    <property type="molecule type" value="Genomic_DNA"/>
</dbReference>
<dbReference type="AlphaFoldDB" id="A0A0B2V118"/>
<sequence>MSDSDDHVDEMSTESPFGDAHISSHSCRETLLDKFETLANQLAGGWKYHVSNTDRIRKARLSFEDFYTNVCSFAGAHNASISASSESPQQLVADPQRERLALTHPHSRRISPYLCQKKLVEKVDALASQLSPSWSYHISNTEGIVEAWQDFEHYFLRMCTMDHDATRWNGVSESLCYPVV</sequence>
<dbReference type="Proteomes" id="UP000031036">
    <property type="component" value="Unassembled WGS sequence"/>
</dbReference>
<accession>A0A0B2V118</accession>
<evidence type="ECO:0000313" key="3">
    <source>
        <dbReference type="Proteomes" id="UP000031036"/>
    </source>
</evidence>
<name>A0A0B2V118_TOXCA</name>
<feature type="region of interest" description="Disordered" evidence="1">
    <location>
        <begin position="1"/>
        <end position="22"/>
    </location>
</feature>
<proteinExistence type="predicted"/>
<gene>
    <name evidence="2" type="ORF">Tcan_17669</name>
</gene>